<gene>
    <name evidence="1" type="ORF">Xish_02014</name>
</gene>
<sequence>MPNNRDDFSATTKRILADRVGWICSYPKCGQSTLGPASQSEDEKINNGIAAHICAASPGGPRYDTSMSPEQRKSINNGIWMCRNHGNLVDANYSEYTVEKLRSWKNLAEEAAYRRLSQPTQHSQVSYSSHDLKTLKIYTNLFNYEYIQQLKSELFRAKVPTKLMDPIYDCMYFVDNPTYSFNATDLEDIRQELNNKVFSFNRHFGAESAGTIDYYDYIDLNLVRQQYPDRVDYYVEYIERTQKLAYEVTEVAMKFLNIQARVGD</sequence>
<evidence type="ECO:0000313" key="2">
    <source>
        <dbReference type="Proteomes" id="UP000222168"/>
    </source>
</evidence>
<evidence type="ECO:0000313" key="1">
    <source>
        <dbReference type="EMBL" id="PHM62796.1"/>
    </source>
</evidence>
<dbReference type="RefSeq" id="WP_099117729.1">
    <property type="nucleotide sequence ID" value="NZ_NJAK01000001.1"/>
</dbReference>
<accession>A0A2D0KH94</accession>
<dbReference type="OrthoDB" id="9052589at2"/>
<organism evidence="1 2">
    <name type="scientific">Xenorhabdus ishibashii</name>
    <dbReference type="NCBI Taxonomy" id="1034471"/>
    <lineage>
        <taxon>Bacteria</taxon>
        <taxon>Pseudomonadati</taxon>
        <taxon>Pseudomonadota</taxon>
        <taxon>Gammaproteobacteria</taxon>
        <taxon>Enterobacterales</taxon>
        <taxon>Morganellaceae</taxon>
        <taxon>Xenorhabdus</taxon>
    </lineage>
</organism>
<dbReference type="EMBL" id="NJAK01000001">
    <property type="protein sequence ID" value="PHM62796.1"/>
    <property type="molecule type" value="Genomic_DNA"/>
</dbReference>
<dbReference type="Proteomes" id="UP000222168">
    <property type="component" value="Unassembled WGS sequence"/>
</dbReference>
<name>A0A2D0KH94_9GAMM</name>
<evidence type="ECO:0008006" key="3">
    <source>
        <dbReference type="Google" id="ProtNLM"/>
    </source>
</evidence>
<comment type="caution">
    <text evidence="1">The sequence shown here is derived from an EMBL/GenBank/DDBJ whole genome shotgun (WGS) entry which is preliminary data.</text>
</comment>
<proteinExistence type="predicted"/>
<reference evidence="1 2" key="1">
    <citation type="journal article" date="2017" name="Nat. Microbiol.">
        <title>Natural product diversity associated with the nematode symbionts Photorhabdus and Xenorhabdus.</title>
        <authorList>
            <person name="Tobias N.J."/>
            <person name="Wolff H."/>
            <person name="Djahanschiri B."/>
            <person name="Grundmann F."/>
            <person name="Kronenwerth M."/>
            <person name="Shi Y.M."/>
            <person name="Simonyi S."/>
            <person name="Grun P."/>
            <person name="Shapiro-Ilan D."/>
            <person name="Pidot S.J."/>
            <person name="Stinear T.P."/>
            <person name="Ebersberger I."/>
            <person name="Bode H.B."/>
        </authorList>
    </citation>
    <scope>NUCLEOTIDE SEQUENCE [LARGE SCALE GENOMIC DNA]</scope>
    <source>
        <strain evidence="1 2">DSM 22670</strain>
    </source>
</reference>
<protein>
    <recommendedName>
        <fullName evidence="3">HNH endonuclease</fullName>
    </recommendedName>
</protein>
<dbReference type="AlphaFoldDB" id="A0A2D0KH94"/>
<keyword evidence="2" id="KW-1185">Reference proteome</keyword>